<evidence type="ECO:0000313" key="1">
    <source>
        <dbReference type="EMBL" id="KKN07695.1"/>
    </source>
</evidence>
<dbReference type="EMBL" id="LAZR01004539">
    <property type="protein sequence ID" value="KKN07695.1"/>
    <property type="molecule type" value="Genomic_DNA"/>
</dbReference>
<sequence>MKDISWITLKDFPRFEIHRETHEVRLRAYKKVSTHRYYDLEGNLMEEYESSTNKAAKPMKLRPNGTYTLLKSGNQVGRVITRLVRENITHEKQYKYQREKIKPDIKMRF</sequence>
<proteinExistence type="predicted"/>
<organism evidence="1">
    <name type="scientific">marine sediment metagenome</name>
    <dbReference type="NCBI Taxonomy" id="412755"/>
    <lineage>
        <taxon>unclassified sequences</taxon>
        <taxon>metagenomes</taxon>
        <taxon>ecological metagenomes</taxon>
    </lineage>
</organism>
<reference evidence="1" key="1">
    <citation type="journal article" date="2015" name="Nature">
        <title>Complex archaea that bridge the gap between prokaryotes and eukaryotes.</title>
        <authorList>
            <person name="Spang A."/>
            <person name="Saw J.H."/>
            <person name="Jorgensen S.L."/>
            <person name="Zaremba-Niedzwiedzka K."/>
            <person name="Martijn J."/>
            <person name="Lind A.E."/>
            <person name="van Eijk R."/>
            <person name="Schleper C."/>
            <person name="Guy L."/>
            <person name="Ettema T.J."/>
        </authorList>
    </citation>
    <scope>NUCLEOTIDE SEQUENCE</scope>
</reference>
<gene>
    <name evidence="1" type="ORF">LCGC14_1064260</name>
</gene>
<protein>
    <submittedName>
        <fullName evidence="1">Uncharacterized protein</fullName>
    </submittedName>
</protein>
<comment type="caution">
    <text evidence="1">The sequence shown here is derived from an EMBL/GenBank/DDBJ whole genome shotgun (WGS) entry which is preliminary data.</text>
</comment>
<dbReference type="AlphaFoldDB" id="A0A0F9MJZ9"/>
<name>A0A0F9MJZ9_9ZZZZ</name>
<accession>A0A0F9MJZ9</accession>